<dbReference type="Proteomes" id="UP000828941">
    <property type="component" value="Chromosome 14"/>
</dbReference>
<name>A0ACB9KK73_BAUVA</name>
<evidence type="ECO:0000313" key="1">
    <source>
        <dbReference type="EMBL" id="KAI4297562.1"/>
    </source>
</evidence>
<gene>
    <name evidence="1" type="ORF">L6164_037447</name>
</gene>
<protein>
    <submittedName>
        <fullName evidence="1">Uncharacterized protein</fullName>
    </submittedName>
</protein>
<reference evidence="1 2" key="1">
    <citation type="journal article" date="2022" name="DNA Res.">
        <title>Chromosomal-level genome assembly of the orchid tree Bauhinia variegata (Leguminosae; Cercidoideae) supports the allotetraploid origin hypothesis of Bauhinia.</title>
        <authorList>
            <person name="Zhong Y."/>
            <person name="Chen Y."/>
            <person name="Zheng D."/>
            <person name="Pang J."/>
            <person name="Liu Y."/>
            <person name="Luo S."/>
            <person name="Meng S."/>
            <person name="Qian L."/>
            <person name="Wei D."/>
            <person name="Dai S."/>
            <person name="Zhou R."/>
        </authorList>
    </citation>
    <scope>NUCLEOTIDE SEQUENCE [LARGE SCALE GENOMIC DNA]</scope>
    <source>
        <strain evidence="1">BV-YZ2020</strain>
    </source>
</reference>
<organism evidence="1 2">
    <name type="scientific">Bauhinia variegata</name>
    <name type="common">Purple orchid tree</name>
    <name type="synonym">Phanera variegata</name>
    <dbReference type="NCBI Taxonomy" id="167791"/>
    <lineage>
        <taxon>Eukaryota</taxon>
        <taxon>Viridiplantae</taxon>
        <taxon>Streptophyta</taxon>
        <taxon>Embryophyta</taxon>
        <taxon>Tracheophyta</taxon>
        <taxon>Spermatophyta</taxon>
        <taxon>Magnoliopsida</taxon>
        <taxon>eudicotyledons</taxon>
        <taxon>Gunneridae</taxon>
        <taxon>Pentapetalae</taxon>
        <taxon>rosids</taxon>
        <taxon>fabids</taxon>
        <taxon>Fabales</taxon>
        <taxon>Fabaceae</taxon>
        <taxon>Cercidoideae</taxon>
        <taxon>Cercideae</taxon>
        <taxon>Bauhiniinae</taxon>
        <taxon>Bauhinia</taxon>
    </lineage>
</organism>
<proteinExistence type="predicted"/>
<evidence type="ECO:0000313" key="2">
    <source>
        <dbReference type="Proteomes" id="UP000828941"/>
    </source>
</evidence>
<keyword evidence="2" id="KW-1185">Reference proteome</keyword>
<comment type="caution">
    <text evidence="1">The sequence shown here is derived from an EMBL/GenBank/DDBJ whole genome shotgun (WGS) entry which is preliminary data.</text>
</comment>
<sequence>MAKHCFLVLMFMLLLHYFMSCKLATSKATFASDKSALLAFKSSMNLHTHELLANNWSCSSSFCNWIGVTCDVLHGRVKALNLSNMGLVGNVPPELGNLSFLAKLDLRNNRFYGELPIELH</sequence>
<dbReference type="EMBL" id="CM039439">
    <property type="protein sequence ID" value="KAI4297562.1"/>
    <property type="molecule type" value="Genomic_DNA"/>
</dbReference>
<accession>A0ACB9KK73</accession>